<dbReference type="GO" id="GO:0050660">
    <property type="term" value="F:flavin adenine dinucleotide binding"/>
    <property type="evidence" value="ECO:0007669"/>
    <property type="project" value="InterPro"/>
</dbReference>
<dbReference type="GO" id="GO:0005948">
    <property type="term" value="C:acetolactate synthase complex"/>
    <property type="evidence" value="ECO:0007669"/>
    <property type="project" value="TreeGrafter"/>
</dbReference>
<dbReference type="CDD" id="cd07035">
    <property type="entry name" value="TPP_PYR_POX_like"/>
    <property type="match status" value="1"/>
</dbReference>
<dbReference type="NCBIfam" id="TIGR00118">
    <property type="entry name" value="acolac_lg"/>
    <property type="match status" value="1"/>
</dbReference>
<evidence type="ECO:0000259" key="14">
    <source>
        <dbReference type="Pfam" id="PF02775"/>
    </source>
</evidence>
<evidence type="ECO:0000256" key="5">
    <source>
        <dbReference type="ARBA" id="ARBA00022605"/>
    </source>
</evidence>
<dbReference type="PANTHER" id="PTHR18968:SF13">
    <property type="entry name" value="ACETOLACTATE SYNTHASE CATALYTIC SUBUNIT, MITOCHONDRIAL"/>
    <property type="match status" value="1"/>
</dbReference>
<dbReference type="CDD" id="cd02015">
    <property type="entry name" value="TPP_AHAS"/>
    <property type="match status" value="1"/>
</dbReference>
<sequence>MEITCAEALVRCLEMEGVELVFGYPGGAILPVYDALKDSKVKHILTRHEQGAAHAASGYARATGKVGVCMATSGPGATNLVTGLANAYMDSIPLVAITGQVPTWQVGTDAFQEVDITGITMPITKHNYLVKDPQMLPLIVKRAFHIARTGRPGPVLIDLPKDVAGTVIKFKYPTDVQLVGYKPTVKGHVAQINQAAKLMMQAERPIIYIGGGVVNADAAEELVWLAETIDAPVVSTLMGLGAFPGDHPLFLGMLGLHGSKAANLAVTECDLLITLGARFDDRVTGRVAGFAPGAKVIHVDIDPAEIGKNVRSHLPIVGDTKNVLQELLVRLDKKQNPDWIDQVAAWKKQYPFRYRKDGGQALKPQFIIEEIYRRTNGEVILATDVGQHQMWAAQYFKFRRPRNFITSGGLGVMGFGLPGAIGAQIGRPDETVVLVTGDGSFQMTLNELATAAEQNLPLKIFVLNNRCLGMVRQLQEFYCNKRYHAVDLTFVPDFAALAEVYGFRGLRADTPDSLAIALTYAFSHPGPVLVDCQIDPEENVLPMVLAGRDICDTLDCD</sequence>
<dbReference type="Pfam" id="PF00205">
    <property type="entry name" value="TPP_enzyme_M"/>
    <property type="match status" value="1"/>
</dbReference>
<evidence type="ECO:0000259" key="13">
    <source>
        <dbReference type="Pfam" id="PF00205"/>
    </source>
</evidence>
<comment type="pathway">
    <text evidence="1 12">Amino-acid biosynthesis; L-isoleucine biosynthesis; L-isoleucine from 2-oxobutanoate: step 1/4.</text>
</comment>
<dbReference type="EC" id="2.2.1.6" evidence="4 12"/>
<keyword evidence="10 12" id="KW-0100">Branched-chain amino acid biosynthesis</keyword>
<dbReference type="Pfam" id="PF02775">
    <property type="entry name" value="TPP_enzyme_C"/>
    <property type="match status" value="1"/>
</dbReference>
<feature type="domain" description="Thiamine pyrophosphate enzyme central" evidence="13">
    <location>
        <begin position="192"/>
        <end position="327"/>
    </location>
</feature>
<dbReference type="GO" id="GO:0009099">
    <property type="term" value="P:L-valine biosynthetic process"/>
    <property type="evidence" value="ECO:0007669"/>
    <property type="project" value="UniProtKB-UniPathway"/>
</dbReference>
<dbReference type="InterPro" id="IPR000399">
    <property type="entry name" value="TPP-bd_CS"/>
</dbReference>
<keyword evidence="8 12" id="KW-0460">Magnesium</keyword>
<dbReference type="STRING" id="868595.Desca_0271"/>
<dbReference type="GO" id="GO:0009097">
    <property type="term" value="P:isoleucine biosynthetic process"/>
    <property type="evidence" value="ECO:0007669"/>
    <property type="project" value="UniProtKB-UniPathway"/>
</dbReference>
<comment type="cofactor">
    <cofactor evidence="12">
        <name>thiamine diphosphate</name>
        <dbReference type="ChEBI" id="CHEBI:58937"/>
    </cofactor>
    <text evidence="12">Binds 1 thiamine pyrophosphate per subunit.</text>
</comment>
<dbReference type="PROSITE" id="PS00187">
    <property type="entry name" value="TPP_ENZYMES"/>
    <property type="match status" value="1"/>
</dbReference>
<evidence type="ECO:0000256" key="2">
    <source>
        <dbReference type="ARBA" id="ARBA00005025"/>
    </source>
</evidence>
<dbReference type="GO" id="GO:0030976">
    <property type="term" value="F:thiamine pyrophosphate binding"/>
    <property type="evidence" value="ECO:0007669"/>
    <property type="project" value="UniProtKB-UniRule"/>
</dbReference>
<keyword evidence="17" id="KW-1185">Reference proteome</keyword>
<evidence type="ECO:0000256" key="12">
    <source>
        <dbReference type="RuleBase" id="RU003591"/>
    </source>
</evidence>
<dbReference type="Gene3D" id="3.40.50.970">
    <property type="match status" value="2"/>
</dbReference>
<dbReference type="RefSeq" id="WP_003544155.1">
    <property type="nucleotide sequence ID" value="NC_015565.1"/>
</dbReference>
<dbReference type="EMBL" id="CP002736">
    <property type="protein sequence ID" value="AEF93175.1"/>
    <property type="molecule type" value="Genomic_DNA"/>
</dbReference>
<evidence type="ECO:0000256" key="11">
    <source>
        <dbReference type="ARBA" id="ARBA00048670"/>
    </source>
</evidence>
<protein>
    <recommendedName>
        <fullName evidence="4 12">Acetolactate synthase</fullName>
        <ecNumber evidence="4 12">2.2.1.6</ecNumber>
    </recommendedName>
</protein>
<evidence type="ECO:0000256" key="4">
    <source>
        <dbReference type="ARBA" id="ARBA00013145"/>
    </source>
</evidence>
<evidence type="ECO:0000256" key="6">
    <source>
        <dbReference type="ARBA" id="ARBA00022679"/>
    </source>
</evidence>
<name>F6B5V2_DESCC</name>
<evidence type="ECO:0000313" key="16">
    <source>
        <dbReference type="EMBL" id="AEF93175.1"/>
    </source>
</evidence>
<keyword evidence="7 12" id="KW-0479">Metal-binding</keyword>
<accession>F6B5V2</accession>
<dbReference type="InterPro" id="IPR039368">
    <property type="entry name" value="AHAS_TPP"/>
</dbReference>
<evidence type="ECO:0000256" key="7">
    <source>
        <dbReference type="ARBA" id="ARBA00022723"/>
    </source>
</evidence>
<gene>
    <name evidence="16" type="ordered locus">Desca_0271</name>
</gene>
<dbReference type="Proteomes" id="UP000009226">
    <property type="component" value="Chromosome"/>
</dbReference>
<comment type="cofactor">
    <cofactor evidence="12">
        <name>Mg(2+)</name>
        <dbReference type="ChEBI" id="CHEBI:18420"/>
    </cofactor>
    <text evidence="12">Binds 1 Mg(2+) ion per subunit.</text>
</comment>
<dbReference type="UniPathway" id="UPA00047">
    <property type="reaction ID" value="UER00055"/>
</dbReference>
<evidence type="ECO:0000256" key="1">
    <source>
        <dbReference type="ARBA" id="ARBA00004974"/>
    </source>
</evidence>
<dbReference type="HOGENOM" id="CLU_013748_1_2_9"/>
<dbReference type="InterPro" id="IPR029035">
    <property type="entry name" value="DHS-like_NAD/FAD-binding_dom"/>
</dbReference>
<dbReference type="SUPFAM" id="SSF52518">
    <property type="entry name" value="Thiamin diphosphate-binding fold (THDP-binding)"/>
    <property type="match status" value="2"/>
</dbReference>
<comment type="catalytic activity">
    <reaction evidence="11 12">
        <text>2 pyruvate + H(+) = (2S)-2-acetolactate + CO2</text>
        <dbReference type="Rhea" id="RHEA:25249"/>
        <dbReference type="ChEBI" id="CHEBI:15361"/>
        <dbReference type="ChEBI" id="CHEBI:15378"/>
        <dbReference type="ChEBI" id="CHEBI:16526"/>
        <dbReference type="ChEBI" id="CHEBI:58476"/>
        <dbReference type="EC" id="2.2.1.6"/>
    </reaction>
</comment>
<comment type="similarity">
    <text evidence="3 12">Belongs to the TPP enzyme family.</text>
</comment>
<dbReference type="InterPro" id="IPR012846">
    <property type="entry name" value="Acetolactate_synth_lsu"/>
</dbReference>
<dbReference type="InterPro" id="IPR029061">
    <property type="entry name" value="THDP-binding"/>
</dbReference>
<evidence type="ECO:0000256" key="3">
    <source>
        <dbReference type="ARBA" id="ARBA00007812"/>
    </source>
</evidence>
<dbReference type="GO" id="GO:0003984">
    <property type="term" value="F:acetolactate synthase activity"/>
    <property type="evidence" value="ECO:0007669"/>
    <property type="project" value="UniProtKB-EC"/>
</dbReference>
<dbReference type="Pfam" id="PF02776">
    <property type="entry name" value="TPP_enzyme_N"/>
    <property type="match status" value="1"/>
</dbReference>
<organism evidence="16 17">
    <name type="scientific">Desulfotomaculum nigrificans (strain DSM 14880 / VKM B-2319 / CO-1-SRB)</name>
    <name type="common">Desulfotomaculum carboxydivorans</name>
    <dbReference type="NCBI Taxonomy" id="868595"/>
    <lineage>
        <taxon>Bacteria</taxon>
        <taxon>Bacillati</taxon>
        <taxon>Bacillota</taxon>
        <taxon>Clostridia</taxon>
        <taxon>Eubacteriales</taxon>
        <taxon>Desulfotomaculaceae</taxon>
        <taxon>Desulfotomaculum</taxon>
    </lineage>
</organism>
<dbReference type="GO" id="GO:0000287">
    <property type="term" value="F:magnesium ion binding"/>
    <property type="evidence" value="ECO:0007669"/>
    <property type="project" value="UniProtKB-UniRule"/>
</dbReference>
<dbReference type="FunFam" id="3.40.50.1220:FF:000008">
    <property type="entry name" value="Acetolactate synthase"/>
    <property type="match status" value="1"/>
</dbReference>
<evidence type="ECO:0000256" key="10">
    <source>
        <dbReference type="ARBA" id="ARBA00023304"/>
    </source>
</evidence>
<dbReference type="SUPFAM" id="SSF52467">
    <property type="entry name" value="DHS-like NAD/FAD-binding domain"/>
    <property type="match status" value="1"/>
</dbReference>
<dbReference type="UniPathway" id="UPA00049">
    <property type="reaction ID" value="UER00059"/>
</dbReference>
<feature type="domain" description="Thiamine pyrophosphate enzyme TPP-binding" evidence="14">
    <location>
        <begin position="384"/>
        <end position="532"/>
    </location>
</feature>
<evidence type="ECO:0000259" key="15">
    <source>
        <dbReference type="Pfam" id="PF02776"/>
    </source>
</evidence>
<dbReference type="InterPro" id="IPR012000">
    <property type="entry name" value="Thiamin_PyroP_enz_cen_dom"/>
</dbReference>
<dbReference type="AlphaFoldDB" id="F6B5V2"/>
<keyword evidence="9 12" id="KW-0786">Thiamine pyrophosphate</keyword>
<feature type="domain" description="Thiamine pyrophosphate enzyme N-terminal TPP-binding" evidence="15">
    <location>
        <begin position="4"/>
        <end position="117"/>
    </location>
</feature>
<dbReference type="InterPro" id="IPR011766">
    <property type="entry name" value="TPP_enzyme_TPP-bd"/>
</dbReference>
<evidence type="ECO:0000256" key="9">
    <source>
        <dbReference type="ARBA" id="ARBA00023052"/>
    </source>
</evidence>
<evidence type="ECO:0000313" key="17">
    <source>
        <dbReference type="Proteomes" id="UP000009226"/>
    </source>
</evidence>
<dbReference type="Gene3D" id="3.40.50.1220">
    <property type="entry name" value="TPP-binding domain"/>
    <property type="match status" value="1"/>
</dbReference>
<dbReference type="KEGG" id="dca:Desca_0271"/>
<reference evidence="16" key="1">
    <citation type="submission" date="2011-05" db="EMBL/GenBank/DDBJ databases">
        <title>Complete sequence of Desulfotomaculum carboxydivorans CO-1-SRB.</title>
        <authorList>
            <consortium name="US DOE Joint Genome Institute"/>
            <person name="Lucas S."/>
            <person name="Han J."/>
            <person name="Lapidus A."/>
            <person name="Cheng J.-F."/>
            <person name="Goodwin L."/>
            <person name="Pitluck S."/>
            <person name="Peters L."/>
            <person name="Mikhailova N."/>
            <person name="Lu M."/>
            <person name="Han C."/>
            <person name="Tapia R."/>
            <person name="Land M."/>
            <person name="Hauser L."/>
            <person name="Kyrpides N."/>
            <person name="Ivanova N."/>
            <person name="Pagani I."/>
            <person name="Stams A."/>
            <person name="Plugge C."/>
            <person name="Muyzer G."/>
            <person name="Kuever J."/>
            <person name="Parshina S."/>
            <person name="Ivanova A."/>
            <person name="Nazina T."/>
            <person name="Woyke T."/>
        </authorList>
    </citation>
    <scope>NUCLEOTIDE SEQUENCE [LARGE SCALE GENOMIC DNA]</scope>
    <source>
        <strain evidence="16">CO-1-SRB</strain>
    </source>
</reference>
<dbReference type="FunFam" id="3.40.50.970:FF:000007">
    <property type="entry name" value="Acetolactate synthase"/>
    <property type="match status" value="1"/>
</dbReference>
<proteinExistence type="inferred from homology"/>
<dbReference type="InterPro" id="IPR045229">
    <property type="entry name" value="TPP_enz"/>
</dbReference>
<keyword evidence="6 12" id="KW-0808">Transferase</keyword>
<comment type="pathway">
    <text evidence="2 12">Amino-acid biosynthesis; L-valine biosynthesis; L-valine from pyruvate: step 1/4.</text>
</comment>
<dbReference type="eggNOG" id="COG0028">
    <property type="taxonomic scope" value="Bacteria"/>
</dbReference>
<dbReference type="InterPro" id="IPR012001">
    <property type="entry name" value="Thiamin_PyroP_enz_TPP-bd_dom"/>
</dbReference>
<keyword evidence="5 12" id="KW-0028">Amino-acid biosynthesis</keyword>
<dbReference type="PANTHER" id="PTHR18968">
    <property type="entry name" value="THIAMINE PYROPHOSPHATE ENZYMES"/>
    <property type="match status" value="1"/>
</dbReference>
<evidence type="ECO:0000256" key="8">
    <source>
        <dbReference type="ARBA" id="ARBA00022842"/>
    </source>
</evidence>